<dbReference type="OrthoDB" id="4777991at2759"/>
<evidence type="ECO:0000313" key="3">
    <source>
        <dbReference type="Proteomes" id="UP000800094"/>
    </source>
</evidence>
<evidence type="ECO:0008006" key="4">
    <source>
        <dbReference type="Google" id="ProtNLM"/>
    </source>
</evidence>
<reference evidence="2" key="1">
    <citation type="journal article" date="2020" name="Stud. Mycol.">
        <title>101 Dothideomycetes genomes: a test case for predicting lifestyles and emergence of pathogens.</title>
        <authorList>
            <person name="Haridas S."/>
            <person name="Albert R."/>
            <person name="Binder M."/>
            <person name="Bloem J."/>
            <person name="Labutti K."/>
            <person name="Salamov A."/>
            <person name="Andreopoulos B."/>
            <person name="Baker S."/>
            <person name="Barry K."/>
            <person name="Bills G."/>
            <person name="Bluhm B."/>
            <person name="Cannon C."/>
            <person name="Castanera R."/>
            <person name="Culley D."/>
            <person name="Daum C."/>
            <person name="Ezra D."/>
            <person name="Gonzalez J."/>
            <person name="Henrissat B."/>
            <person name="Kuo A."/>
            <person name="Liang C."/>
            <person name="Lipzen A."/>
            <person name="Lutzoni F."/>
            <person name="Magnuson J."/>
            <person name="Mondo S."/>
            <person name="Nolan M."/>
            <person name="Ohm R."/>
            <person name="Pangilinan J."/>
            <person name="Park H.-J."/>
            <person name="Ramirez L."/>
            <person name="Alfaro M."/>
            <person name="Sun H."/>
            <person name="Tritt A."/>
            <person name="Yoshinaga Y."/>
            <person name="Zwiers L.-H."/>
            <person name="Turgeon B."/>
            <person name="Goodwin S."/>
            <person name="Spatafora J."/>
            <person name="Crous P."/>
            <person name="Grigoriev I."/>
        </authorList>
    </citation>
    <scope>NUCLEOTIDE SEQUENCE</scope>
    <source>
        <strain evidence="2">CBS 122368</strain>
    </source>
</reference>
<sequence length="414" mass="43526">MNGEVYGRQAHRSCVRYFFRAASCSSRPAIASTFSRSFDRLNSALEMVLSRTFLALWALLSVTLAHGPKLLERSPVQGVGILKNDDGFGSEAVAQDEIQAALAPPSQLAKSKNATMLQLKDRSLELVDRQSCDAGYGYCSAFGRCCPLSSKCCAYGYCIDPADSCCPTGPCDPGWDCCGSYACSPPGGDCCADGNYCEAGNMCVLLGSSGRVVCCTNLQCTAAVISGTTSYLTTSTQAPDLPSITEPPATTLGGGGGITYETWYWTVTWWYLSFYWTIYQAQSTVTYTTYYETTTFTTTATDEFEASSLFSALSDSLSFTPPAEATSLASLIGVQPSETEAPSFSFGDLTTGVGGPARTRASSSSRSSTTSSVPGVSAAPNGPPGPGANAGSEMFVRWGLVGAGVVSGVLMVWL</sequence>
<dbReference type="Proteomes" id="UP000800094">
    <property type="component" value="Unassembled WGS sequence"/>
</dbReference>
<evidence type="ECO:0000256" key="1">
    <source>
        <dbReference type="SAM" id="MobiDB-lite"/>
    </source>
</evidence>
<organism evidence="2 3">
    <name type="scientific">Trematosphaeria pertusa</name>
    <dbReference type="NCBI Taxonomy" id="390896"/>
    <lineage>
        <taxon>Eukaryota</taxon>
        <taxon>Fungi</taxon>
        <taxon>Dikarya</taxon>
        <taxon>Ascomycota</taxon>
        <taxon>Pezizomycotina</taxon>
        <taxon>Dothideomycetes</taxon>
        <taxon>Pleosporomycetidae</taxon>
        <taxon>Pleosporales</taxon>
        <taxon>Massarineae</taxon>
        <taxon>Trematosphaeriaceae</taxon>
        <taxon>Trematosphaeria</taxon>
    </lineage>
</organism>
<gene>
    <name evidence="2" type="ORF">BU26DRAFT_601811</name>
</gene>
<feature type="region of interest" description="Disordered" evidence="1">
    <location>
        <begin position="338"/>
        <end position="386"/>
    </location>
</feature>
<accession>A0A6A6ITC5</accession>
<dbReference type="EMBL" id="ML987191">
    <property type="protein sequence ID" value="KAF2253751.1"/>
    <property type="molecule type" value="Genomic_DNA"/>
</dbReference>
<dbReference type="AlphaFoldDB" id="A0A6A6ITC5"/>
<proteinExistence type="predicted"/>
<name>A0A6A6ITC5_9PLEO</name>
<keyword evidence="3" id="KW-1185">Reference proteome</keyword>
<protein>
    <recommendedName>
        <fullName evidence="4">Carbohydrate-binding module family 18 protein</fullName>
    </recommendedName>
</protein>
<evidence type="ECO:0000313" key="2">
    <source>
        <dbReference type="EMBL" id="KAF2253751.1"/>
    </source>
</evidence>
<dbReference type="RefSeq" id="XP_033688755.1">
    <property type="nucleotide sequence ID" value="XM_033835289.1"/>
</dbReference>
<feature type="compositionally biased region" description="Low complexity" evidence="1">
    <location>
        <begin position="356"/>
        <end position="380"/>
    </location>
</feature>
<dbReference type="GeneID" id="54588619"/>